<name>A0A0E9UDE5_ANGAN</name>
<dbReference type="AlphaFoldDB" id="A0A0E9UDE5"/>
<organism evidence="1">
    <name type="scientific">Anguilla anguilla</name>
    <name type="common">European freshwater eel</name>
    <name type="synonym">Muraena anguilla</name>
    <dbReference type="NCBI Taxonomy" id="7936"/>
    <lineage>
        <taxon>Eukaryota</taxon>
        <taxon>Metazoa</taxon>
        <taxon>Chordata</taxon>
        <taxon>Craniata</taxon>
        <taxon>Vertebrata</taxon>
        <taxon>Euteleostomi</taxon>
        <taxon>Actinopterygii</taxon>
        <taxon>Neopterygii</taxon>
        <taxon>Teleostei</taxon>
        <taxon>Anguilliformes</taxon>
        <taxon>Anguillidae</taxon>
        <taxon>Anguilla</taxon>
    </lineage>
</organism>
<protein>
    <submittedName>
        <fullName evidence="1">Uncharacterized protein</fullName>
    </submittedName>
</protein>
<accession>A0A0E9UDE5</accession>
<reference evidence="1" key="1">
    <citation type="submission" date="2014-11" db="EMBL/GenBank/DDBJ databases">
        <authorList>
            <person name="Amaro Gonzalez C."/>
        </authorList>
    </citation>
    <scope>NUCLEOTIDE SEQUENCE</scope>
</reference>
<sequence length="23" mass="2611">MKAEPLWRPELTSATFQANLIHG</sequence>
<evidence type="ECO:0000313" key="1">
    <source>
        <dbReference type="EMBL" id="JAH63889.1"/>
    </source>
</evidence>
<dbReference type="EMBL" id="GBXM01044688">
    <property type="protein sequence ID" value="JAH63889.1"/>
    <property type="molecule type" value="Transcribed_RNA"/>
</dbReference>
<reference evidence="1" key="2">
    <citation type="journal article" date="2015" name="Fish Shellfish Immunol.">
        <title>Early steps in the European eel (Anguilla anguilla)-Vibrio vulnificus interaction in the gills: Role of the RtxA13 toxin.</title>
        <authorList>
            <person name="Callol A."/>
            <person name="Pajuelo D."/>
            <person name="Ebbesson L."/>
            <person name="Teles M."/>
            <person name="MacKenzie S."/>
            <person name="Amaro C."/>
        </authorList>
    </citation>
    <scope>NUCLEOTIDE SEQUENCE</scope>
</reference>
<proteinExistence type="predicted"/>